<evidence type="ECO:0000313" key="3">
    <source>
        <dbReference type="Proteomes" id="UP000006038"/>
    </source>
</evidence>
<dbReference type="Gramene" id="OB0117G10030.1">
    <property type="protein sequence ID" value="OB0117G10030.1"/>
    <property type="gene ID" value="OB0117G10030"/>
</dbReference>
<sequence>MEKEHHSNSNDNNRDKHKRKPDELVAAIDWEPVWNQQLNEQITLLVTFGANDNCQANNICFEVADFENAYHAIIGRPVLAKFMLGEGTLGCNSLLWVERKKKKKNKIKNKKKEKPLRAASGLSDDEDEKSQ</sequence>
<dbReference type="AlphaFoldDB" id="J3KV64"/>
<evidence type="ECO:0000256" key="1">
    <source>
        <dbReference type="SAM" id="MobiDB-lite"/>
    </source>
</evidence>
<feature type="compositionally biased region" description="Basic residues" evidence="1">
    <location>
        <begin position="103"/>
        <end position="114"/>
    </location>
</feature>
<dbReference type="EnsemblPlants" id="OB0117G10030.1">
    <property type="protein sequence ID" value="OB0117G10030.1"/>
    <property type="gene ID" value="OB0117G10030"/>
</dbReference>
<keyword evidence="3" id="KW-1185">Reference proteome</keyword>
<reference evidence="2" key="1">
    <citation type="submission" date="2015-06" db="UniProtKB">
        <authorList>
            <consortium name="EnsemblPlants"/>
        </authorList>
    </citation>
    <scope>IDENTIFICATION</scope>
</reference>
<evidence type="ECO:0000313" key="2">
    <source>
        <dbReference type="EnsemblPlants" id="OB0117G10030.1"/>
    </source>
</evidence>
<feature type="region of interest" description="Disordered" evidence="1">
    <location>
        <begin position="1"/>
        <end position="20"/>
    </location>
</feature>
<feature type="compositionally biased region" description="Basic and acidic residues" evidence="1">
    <location>
        <begin position="1"/>
        <end position="14"/>
    </location>
</feature>
<proteinExistence type="predicted"/>
<name>J3KV64_ORYBR</name>
<accession>J3KV64</accession>
<feature type="region of interest" description="Disordered" evidence="1">
    <location>
        <begin position="103"/>
        <end position="131"/>
    </location>
</feature>
<protein>
    <submittedName>
        <fullName evidence="2">Uncharacterized protein</fullName>
    </submittedName>
</protein>
<organism evidence="2">
    <name type="scientific">Oryza brachyantha</name>
    <name type="common">malo sina</name>
    <dbReference type="NCBI Taxonomy" id="4533"/>
    <lineage>
        <taxon>Eukaryota</taxon>
        <taxon>Viridiplantae</taxon>
        <taxon>Streptophyta</taxon>
        <taxon>Embryophyta</taxon>
        <taxon>Tracheophyta</taxon>
        <taxon>Spermatophyta</taxon>
        <taxon>Magnoliopsida</taxon>
        <taxon>Liliopsida</taxon>
        <taxon>Poales</taxon>
        <taxon>Poaceae</taxon>
        <taxon>BOP clade</taxon>
        <taxon>Oryzoideae</taxon>
        <taxon>Oryzeae</taxon>
        <taxon>Oryzinae</taxon>
        <taxon>Oryza</taxon>
    </lineage>
</organism>
<dbReference type="Proteomes" id="UP000006038">
    <property type="component" value="Unassembled WGS sequence"/>
</dbReference>
<dbReference type="HOGENOM" id="CLU_1930788_0_0_1"/>